<dbReference type="NCBIfam" id="TIGR00229">
    <property type="entry name" value="sensory_box"/>
    <property type="match status" value="1"/>
</dbReference>
<dbReference type="PRINTS" id="PR00344">
    <property type="entry name" value="BCTRLSENSOR"/>
</dbReference>
<dbReference type="InterPro" id="IPR003661">
    <property type="entry name" value="HisK_dim/P_dom"/>
</dbReference>
<sequence length="408" mass="46554">MTQDYIANAEEGRSTNWIVSLIEEIKHSNSAISTESSIEILTTLLELKQLVGEQNQMIAERERLFLEITENISEIITLFDVTRQEVLYISPSLNKVFGKEMKAETFYDNPHFVLEKIHEEDREAFKDLFFNPKAAPKELEFRLKEGKHHQIEWLRTRISPVLNGQGKVTRHISVTQDITEIKQRDQLMKKWDTLGVMGQLAAGIAHELRNPLTSVKGFMQLLATETNNKYSDIILSELERIEYIMNEFLVLAKPKQEIQLVKENINDILQAITAFMNPEALMNNVVITTSFEQKEALVYCEEKQIKQVIMNLIKNAIEAMPEGGNINIRTSRREDGLIAVEVQDEGVGMSKEQLERLTEPFRSTKEKGTGLGVMISYKIIEDHKGILTYSSQEGKGTTASILLPEAIE</sequence>
<protein>
    <recommendedName>
        <fullName evidence="2">histidine kinase</fullName>
        <ecNumber evidence="2">2.7.13.3</ecNumber>
    </recommendedName>
</protein>
<accession>A0A0F5HKW6</accession>
<name>A0A0F5HKW6_BACTR</name>
<keyword evidence="12" id="KW-1185">Reference proteome</keyword>
<dbReference type="OrthoDB" id="9815750at2"/>
<evidence type="ECO:0000256" key="6">
    <source>
        <dbReference type="ARBA" id="ARBA00022777"/>
    </source>
</evidence>
<dbReference type="Gene3D" id="3.30.450.20">
    <property type="entry name" value="PAS domain"/>
    <property type="match status" value="1"/>
</dbReference>
<dbReference type="PANTHER" id="PTHR43065">
    <property type="entry name" value="SENSOR HISTIDINE KINASE"/>
    <property type="match status" value="1"/>
</dbReference>
<gene>
    <name evidence="11" type="ORF">QY95_04107</name>
</gene>
<organism evidence="11 12">
    <name type="scientific">Bacillus thermotolerans</name>
    <name type="common">Quasibacillus thermotolerans</name>
    <dbReference type="NCBI Taxonomy" id="1221996"/>
    <lineage>
        <taxon>Bacteria</taxon>
        <taxon>Bacillati</taxon>
        <taxon>Bacillota</taxon>
        <taxon>Bacilli</taxon>
        <taxon>Bacillales</taxon>
        <taxon>Bacillaceae</taxon>
        <taxon>Bacillus</taxon>
    </lineage>
</organism>
<dbReference type="SUPFAM" id="SSF47384">
    <property type="entry name" value="Homodimeric domain of signal transducing histidine kinase"/>
    <property type="match status" value="1"/>
</dbReference>
<dbReference type="InterPro" id="IPR036890">
    <property type="entry name" value="HATPase_C_sf"/>
</dbReference>
<dbReference type="PANTHER" id="PTHR43065:SF34">
    <property type="entry name" value="SPORULATION KINASE A"/>
    <property type="match status" value="1"/>
</dbReference>
<evidence type="ECO:0000313" key="11">
    <source>
        <dbReference type="EMBL" id="KKB33951.1"/>
    </source>
</evidence>
<dbReference type="EC" id="2.7.13.3" evidence="2"/>
<evidence type="ECO:0000256" key="4">
    <source>
        <dbReference type="ARBA" id="ARBA00022679"/>
    </source>
</evidence>
<dbReference type="SMART" id="SM00388">
    <property type="entry name" value="HisKA"/>
    <property type="match status" value="1"/>
</dbReference>
<evidence type="ECO:0000256" key="5">
    <source>
        <dbReference type="ARBA" id="ARBA00022741"/>
    </source>
</evidence>
<dbReference type="InterPro" id="IPR005467">
    <property type="entry name" value="His_kinase_dom"/>
</dbReference>
<keyword evidence="7" id="KW-0067">ATP-binding</keyword>
<keyword evidence="8" id="KW-0902">Two-component regulatory system</keyword>
<dbReference type="InterPro" id="IPR000014">
    <property type="entry name" value="PAS"/>
</dbReference>
<feature type="domain" description="PAC" evidence="10">
    <location>
        <begin position="137"/>
        <end position="190"/>
    </location>
</feature>
<dbReference type="Proteomes" id="UP000031563">
    <property type="component" value="Unassembled WGS sequence"/>
</dbReference>
<dbReference type="EMBL" id="JWIR02000093">
    <property type="protein sequence ID" value="KKB33951.1"/>
    <property type="molecule type" value="Genomic_DNA"/>
</dbReference>
<dbReference type="Gene3D" id="3.30.565.10">
    <property type="entry name" value="Histidine kinase-like ATPase, C-terminal domain"/>
    <property type="match status" value="1"/>
</dbReference>
<dbReference type="InterPro" id="IPR036097">
    <property type="entry name" value="HisK_dim/P_sf"/>
</dbReference>
<keyword evidence="3" id="KW-0597">Phosphoprotein</keyword>
<evidence type="ECO:0000313" key="12">
    <source>
        <dbReference type="Proteomes" id="UP000031563"/>
    </source>
</evidence>
<dbReference type="InterPro" id="IPR003594">
    <property type="entry name" value="HATPase_dom"/>
</dbReference>
<dbReference type="SMART" id="SM00387">
    <property type="entry name" value="HATPase_c"/>
    <property type="match status" value="1"/>
</dbReference>
<dbReference type="Gene3D" id="1.10.287.130">
    <property type="match status" value="1"/>
</dbReference>
<keyword evidence="6 11" id="KW-0418">Kinase</keyword>
<evidence type="ECO:0000259" key="10">
    <source>
        <dbReference type="PROSITE" id="PS50113"/>
    </source>
</evidence>
<evidence type="ECO:0000259" key="9">
    <source>
        <dbReference type="PROSITE" id="PS50109"/>
    </source>
</evidence>
<dbReference type="SUPFAM" id="SSF55874">
    <property type="entry name" value="ATPase domain of HSP90 chaperone/DNA topoisomerase II/histidine kinase"/>
    <property type="match status" value="1"/>
</dbReference>
<feature type="domain" description="Histidine kinase" evidence="9">
    <location>
        <begin position="203"/>
        <end position="407"/>
    </location>
</feature>
<dbReference type="STRING" id="1221996.QY95_04107"/>
<reference evidence="11" key="1">
    <citation type="submission" date="2015-02" db="EMBL/GenBank/DDBJ databases">
        <title>Genome Assembly of Bacillaceae bacterium MTCC 8252.</title>
        <authorList>
            <person name="Verma A."/>
            <person name="Khatri I."/>
            <person name="Mual P."/>
            <person name="Subramanian S."/>
            <person name="Krishnamurthi S."/>
        </authorList>
    </citation>
    <scope>NUCLEOTIDE SEQUENCE [LARGE SCALE GENOMIC DNA]</scope>
    <source>
        <strain evidence="11">MTCC 8252</strain>
    </source>
</reference>
<dbReference type="Pfam" id="PF00512">
    <property type="entry name" value="HisKA"/>
    <property type="match status" value="1"/>
</dbReference>
<comment type="caution">
    <text evidence="11">The sequence shown here is derived from an EMBL/GenBank/DDBJ whole genome shotgun (WGS) entry which is preliminary data.</text>
</comment>
<dbReference type="AlphaFoldDB" id="A0A0F5HKW6"/>
<keyword evidence="4" id="KW-0808">Transferase</keyword>
<evidence type="ECO:0000256" key="2">
    <source>
        <dbReference type="ARBA" id="ARBA00012438"/>
    </source>
</evidence>
<dbReference type="CDD" id="cd00082">
    <property type="entry name" value="HisKA"/>
    <property type="match status" value="1"/>
</dbReference>
<keyword evidence="5" id="KW-0547">Nucleotide-binding</keyword>
<dbReference type="SUPFAM" id="SSF55785">
    <property type="entry name" value="PYP-like sensor domain (PAS domain)"/>
    <property type="match status" value="1"/>
</dbReference>
<dbReference type="GO" id="GO:0000155">
    <property type="term" value="F:phosphorelay sensor kinase activity"/>
    <property type="evidence" value="ECO:0007669"/>
    <property type="project" value="InterPro"/>
</dbReference>
<evidence type="ECO:0000256" key="8">
    <source>
        <dbReference type="ARBA" id="ARBA00023012"/>
    </source>
</evidence>
<evidence type="ECO:0000256" key="7">
    <source>
        <dbReference type="ARBA" id="ARBA00022840"/>
    </source>
</evidence>
<dbReference type="PROSITE" id="PS50113">
    <property type="entry name" value="PAC"/>
    <property type="match status" value="1"/>
</dbReference>
<dbReference type="InterPro" id="IPR000700">
    <property type="entry name" value="PAS-assoc_C"/>
</dbReference>
<dbReference type="CDD" id="cd00130">
    <property type="entry name" value="PAS"/>
    <property type="match status" value="1"/>
</dbReference>
<dbReference type="InterPro" id="IPR035965">
    <property type="entry name" value="PAS-like_dom_sf"/>
</dbReference>
<dbReference type="Pfam" id="PF02518">
    <property type="entry name" value="HATPase_c"/>
    <property type="match status" value="1"/>
</dbReference>
<proteinExistence type="predicted"/>
<comment type="catalytic activity">
    <reaction evidence="1">
        <text>ATP + protein L-histidine = ADP + protein N-phospho-L-histidine.</text>
        <dbReference type="EC" id="2.7.13.3"/>
    </reaction>
</comment>
<dbReference type="PROSITE" id="PS50109">
    <property type="entry name" value="HIS_KIN"/>
    <property type="match status" value="1"/>
</dbReference>
<evidence type="ECO:0000256" key="1">
    <source>
        <dbReference type="ARBA" id="ARBA00000085"/>
    </source>
</evidence>
<dbReference type="GO" id="GO:0005524">
    <property type="term" value="F:ATP binding"/>
    <property type="evidence" value="ECO:0007669"/>
    <property type="project" value="UniProtKB-KW"/>
</dbReference>
<evidence type="ECO:0000256" key="3">
    <source>
        <dbReference type="ARBA" id="ARBA00022553"/>
    </source>
</evidence>
<dbReference type="InterPro" id="IPR004358">
    <property type="entry name" value="Sig_transdc_His_kin-like_C"/>
</dbReference>
<dbReference type="RefSeq" id="WP_052725970.1">
    <property type="nucleotide sequence ID" value="NZ_JWIR02000093.1"/>
</dbReference>